<evidence type="ECO:0000313" key="4">
    <source>
        <dbReference type="EMBL" id="KIY48751.1"/>
    </source>
</evidence>
<dbReference type="PANTHER" id="PTHR11712">
    <property type="entry name" value="POLYKETIDE SYNTHASE-RELATED"/>
    <property type="match status" value="1"/>
</dbReference>
<evidence type="ECO:0000313" key="5">
    <source>
        <dbReference type="Proteomes" id="UP000054144"/>
    </source>
</evidence>
<protein>
    <recommendedName>
        <fullName evidence="1">beta-ketoacyl-[acyl-carrier-protein] synthase I</fullName>
        <ecNumber evidence="1">2.3.1.41</ecNumber>
    </recommendedName>
</protein>
<dbReference type="SUPFAM" id="SSF53901">
    <property type="entry name" value="Thiolase-like"/>
    <property type="match status" value="1"/>
</dbReference>
<dbReference type="InterPro" id="IPR047224">
    <property type="entry name" value="FAS_alpha_su_C"/>
</dbReference>
<gene>
    <name evidence="4" type="ORF">FISHEDRAFT_42745</name>
</gene>
<dbReference type="CDD" id="cd00828">
    <property type="entry name" value="elong_cond_enzymes"/>
    <property type="match status" value="1"/>
</dbReference>
<dbReference type="GO" id="GO:0006633">
    <property type="term" value="P:fatty acid biosynthetic process"/>
    <property type="evidence" value="ECO:0007669"/>
    <property type="project" value="TreeGrafter"/>
</dbReference>
<dbReference type="EC" id="2.3.1.41" evidence="1"/>
<dbReference type="OrthoDB" id="2982944at2759"/>
<dbReference type="AlphaFoldDB" id="A0A0D7AFS3"/>
<dbReference type="GO" id="GO:0004315">
    <property type="term" value="F:3-oxoacyl-[acyl-carrier-protein] synthase activity"/>
    <property type="evidence" value="ECO:0007669"/>
    <property type="project" value="UniProtKB-EC"/>
</dbReference>
<evidence type="ECO:0000259" key="3">
    <source>
        <dbReference type="Pfam" id="PF00109"/>
    </source>
</evidence>
<feature type="domain" description="Beta-ketoacyl synthase-like N-terminal" evidence="3">
    <location>
        <begin position="5"/>
        <end position="160"/>
    </location>
</feature>
<dbReference type="InterPro" id="IPR000794">
    <property type="entry name" value="Beta-ketoacyl_synthase"/>
</dbReference>
<proteinExistence type="predicted"/>
<sequence length="192" mass="20615">AGRYGIPEDIVTQVDRVSLWALVCVAEAMNMSGITDPYELYQHIHPSEISTSLGSGMGGVSSMQEMFRDRREEKEVQNDVLQETFINTTAGWVNLLLLSSSGPVKIPVGACMTALQSMEIAADTVLSSKAKIMIAGGFDDISEEGSYEFANMKASSNAETEFAMGREPTEMSRPATSTCSGVSYSISLVCCG</sequence>
<evidence type="ECO:0000256" key="2">
    <source>
        <dbReference type="ARBA" id="ARBA00022679"/>
    </source>
</evidence>
<keyword evidence="2" id="KW-0808">Transferase</keyword>
<reference evidence="4 5" key="1">
    <citation type="journal article" date="2015" name="Fungal Genet. Biol.">
        <title>Evolution of novel wood decay mechanisms in Agaricales revealed by the genome sequences of Fistulina hepatica and Cylindrobasidium torrendii.</title>
        <authorList>
            <person name="Floudas D."/>
            <person name="Held B.W."/>
            <person name="Riley R."/>
            <person name="Nagy L.G."/>
            <person name="Koehler G."/>
            <person name="Ransdell A.S."/>
            <person name="Younus H."/>
            <person name="Chow J."/>
            <person name="Chiniquy J."/>
            <person name="Lipzen A."/>
            <person name="Tritt A."/>
            <person name="Sun H."/>
            <person name="Haridas S."/>
            <person name="LaButti K."/>
            <person name="Ohm R.A."/>
            <person name="Kues U."/>
            <person name="Blanchette R.A."/>
            <person name="Grigoriev I.V."/>
            <person name="Minto R.E."/>
            <person name="Hibbett D.S."/>
        </authorList>
    </citation>
    <scope>NUCLEOTIDE SEQUENCE [LARGE SCALE GENOMIC DNA]</scope>
    <source>
        <strain evidence="4 5">ATCC 64428</strain>
    </source>
</reference>
<dbReference type="InterPro" id="IPR014030">
    <property type="entry name" value="Ketoacyl_synth_N"/>
</dbReference>
<name>A0A0D7AFS3_9AGAR</name>
<dbReference type="EMBL" id="KN881819">
    <property type="protein sequence ID" value="KIY48751.1"/>
    <property type="molecule type" value="Genomic_DNA"/>
</dbReference>
<organism evidence="4 5">
    <name type="scientific">Fistulina hepatica ATCC 64428</name>
    <dbReference type="NCBI Taxonomy" id="1128425"/>
    <lineage>
        <taxon>Eukaryota</taxon>
        <taxon>Fungi</taxon>
        <taxon>Dikarya</taxon>
        <taxon>Basidiomycota</taxon>
        <taxon>Agaricomycotina</taxon>
        <taxon>Agaricomycetes</taxon>
        <taxon>Agaricomycetidae</taxon>
        <taxon>Agaricales</taxon>
        <taxon>Fistulinaceae</taxon>
        <taxon>Fistulina</taxon>
    </lineage>
</organism>
<evidence type="ECO:0000256" key="1">
    <source>
        <dbReference type="ARBA" id="ARBA00013191"/>
    </source>
</evidence>
<feature type="non-terminal residue" evidence="4">
    <location>
        <position position="1"/>
    </location>
</feature>
<keyword evidence="5" id="KW-1185">Reference proteome</keyword>
<dbReference type="PANTHER" id="PTHR11712:SF336">
    <property type="entry name" value="3-OXOACYL-[ACYL-CARRIER-PROTEIN] SYNTHASE, MITOCHONDRIAL"/>
    <property type="match status" value="1"/>
</dbReference>
<dbReference type="GO" id="GO:0005829">
    <property type="term" value="C:cytosol"/>
    <property type="evidence" value="ECO:0007669"/>
    <property type="project" value="TreeGrafter"/>
</dbReference>
<dbReference type="Gene3D" id="3.40.47.10">
    <property type="match status" value="1"/>
</dbReference>
<accession>A0A0D7AFS3</accession>
<dbReference type="InterPro" id="IPR016039">
    <property type="entry name" value="Thiolase-like"/>
</dbReference>
<dbReference type="Pfam" id="PF00109">
    <property type="entry name" value="ketoacyl-synt"/>
    <property type="match status" value="1"/>
</dbReference>
<dbReference type="Proteomes" id="UP000054144">
    <property type="component" value="Unassembled WGS sequence"/>
</dbReference>